<name>A0A0S7XRN8_UNCSA</name>
<sequence>MREFPFIDILEEFPKMEVDRTTQLFIISLIAFYCERQRKSKGGIVGLNIGKNGAVYKIRISENEITKKFKFGIDTIIRINEEIEKKELPIKIKSEKAVSKCRKYGRHASVGSDKWRRKYINYERVYEIKLKRKGTEIIYIPIKIIYEKKLTYTEKMALVWNLSLKAKYDRQPSIKELAKESGISERTISKAKKKYPQFFKK</sequence>
<evidence type="ECO:0000313" key="1">
    <source>
        <dbReference type="EMBL" id="KPJ65098.1"/>
    </source>
</evidence>
<dbReference type="AlphaFoldDB" id="A0A0S7XRN8"/>
<organism evidence="1 2">
    <name type="scientific">candidate division WOR-1 bacterium DG_54_3</name>
    <dbReference type="NCBI Taxonomy" id="1703775"/>
    <lineage>
        <taxon>Bacteria</taxon>
        <taxon>Bacillati</taxon>
        <taxon>Saganbacteria</taxon>
    </lineage>
</organism>
<proteinExistence type="predicted"/>
<evidence type="ECO:0000313" key="2">
    <source>
        <dbReference type="Proteomes" id="UP000051861"/>
    </source>
</evidence>
<dbReference type="EMBL" id="LIZX01000136">
    <property type="protein sequence ID" value="KPJ65098.1"/>
    <property type="molecule type" value="Genomic_DNA"/>
</dbReference>
<gene>
    <name evidence="1" type="ORF">AMJ44_11020</name>
</gene>
<dbReference type="Proteomes" id="UP000051861">
    <property type="component" value="Unassembled WGS sequence"/>
</dbReference>
<reference evidence="1 2" key="1">
    <citation type="journal article" date="2015" name="Microbiome">
        <title>Genomic resolution of linkages in carbon, nitrogen, and sulfur cycling among widespread estuary sediment bacteria.</title>
        <authorList>
            <person name="Baker B.J."/>
            <person name="Lazar C.S."/>
            <person name="Teske A.P."/>
            <person name="Dick G.J."/>
        </authorList>
    </citation>
    <scope>NUCLEOTIDE SEQUENCE [LARGE SCALE GENOMIC DNA]</scope>
    <source>
        <strain evidence="1">DG_54_3</strain>
    </source>
</reference>
<protein>
    <submittedName>
        <fullName evidence="1">Uncharacterized protein</fullName>
    </submittedName>
</protein>
<accession>A0A0S7XRN8</accession>
<comment type="caution">
    <text evidence="1">The sequence shown here is derived from an EMBL/GenBank/DDBJ whole genome shotgun (WGS) entry which is preliminary data.</text>
</comment>